<dbReference type="FunFam" id="3.90.780.10:FF:000015">
    <property type="entry name" value="Trifunctional nucleotide phosphoesterase protein YfkN"/>
    <property type="match status" value="1"/>
</dbReference>
<sequence length="361" mass="39618">MDKRIAAEAPLVDVVVGGHTNTFLWNGAQPDTEQIVDPYPKVITQASGKKVPVVQAYAYTKYLGRLNLTFDDTGDLTYFAGQPELLDNSIPQDEDVLDLLEKYRPKVDELNTEVVGQSRVVLDGDSLRCRKTECNFGNLIADAFVMYKASVSSQRWTEAPIGLYNGGGIRTTIEPINYDITRGELLAAIPFGSQILTVKLNGSDLIKTLEIGARTDGYTSGGEFLQVSGLKVVYDMSKAPMSRVVSVKARCGNCSVPSYEDVDPSKNYSIVTTSFLAVDGGDGHYILTEHSFDRVTEDLSDIDTVVWYFNKYSPIYPEVQGRIILREESDDDDDNGGNGAAISRSSGYLLLTLIIAALRSF</sequence>
<dbReference type="InterPro" id="IPR029052">
    <property type="entry name" value="Metallo-depent_PP-like"/>
</dbReference>
<dbReference type="AlphaFoldDB" id="A0AAV8YD18"/>
<dbReference type="GO" id="GO:0000166">
    <property type="term" value="F:nucleotide binding"/>
    <property type="evidence" value="ECO:0007669"/>
    <property type="project" value="UniProtKB-KW"/>
</dbReference>
<protein>
    <recommendedName>
        <fullName evidence="3">5'-nucleotidase</fullName>
        <ecNumber evidence="3">3.1.3.5</ecNumber>
    </recommendedName>
</protein>
<evidence type="ECO:0000313" key="7">
    <source>
        <dbReference type="Proteomes" id="UP001162162"/>
    </source>
</evidence>
<reference evidence="6" key="1">
    <citation type="journal article" date="2023" name="Insect Mol. Biol.">
        <title>Genome sequencing provides insights into the evolution of gene families encoding plant cell wall-degrading enzymes in longhorned beetles.</title>
        <authorList>
            <person name="Shin N.R."/>
            <person name="Okamura Y."/>
            <person name="Kirsch R."/>
            <person name="Pauchet Y."/>
        </authorList>
    </citation>
    <scope>NUCLEOTIDE SEQUENCE</scope>
    <source>
        <strain evidence="6">AMC_N1</strain>
    </source>
</reference>
<dbReference type="GO" id="GO:0006196">
    <property type="term" value="P:AMP catabolic process"/>
    <property type="evidence" value="ECO:0007669"/>
    <property type="project" value="TreeGrafter"/>
</dbReference>
<dbReference type="InterPro" id="IPR008334">
    <property type="entry name" value="5'-Nucleotdase_C"/>
</dbReference>
<dbReference type="Gene3D" id="3.90.780.10">
    <property type="entry name" value="5'-Nucleotidase, C-terminal domain"/>
    <property type="match status" value="1"/>
</dbReference>
<dbReference type="PRINTS" id="PR01607">
    <property type="entry name" value="APYRASEFAMLY"/>
</dbReference>
<dbReference type="InterPro" id="IPR036907">
    <property type="entry name" value="5'-Nucleotdase_C_sf"/>
</dbReference>
<keyword evidence="7" id="KW-1185">Reference proteome</keyword>
<evidence type="ECO:0000256" key="2">
    <source>
        <dbReference type="ARBA" id="ARBA00006654"/>
    </source>
</evidence>
<dbReference type="Proteomes" id="UP001162162">
    <property type="component" value="Unassembled WGS sequence"/>
</dbReference>
<evidence type="ECO:0000256" key="3">
    <source>
        <dbReference type="ARBA" id="ARBA00012643"/>
    </source>
</evidence>
<keyword evidence="4" id="KW-0547">Nucleotide-binding</keyword>
<gene>
    <name evidence="6" type="ORF">NQ318_007958</name>
</gene>
<dbReference type="SUPFAM" id="SSF55816">
    <property type="entry name" value="5'-nucleotidase (syn. UDP-sugar hydrolase), C-terminal domain"/>
    <property type="match status" value="1"/>
</dbReference>
<evidence type="ECO:0000256" key="4">
    <source>
        <dbReference type="RuleBase" id="RU362119"/>
    </source>
</evidence>
<dbReference type="PANTHER" id="PTHR11575:SF24">
    <property type="entry name" value="5'-NUCLEOTIDASE"/>
    <property type="match status" value="1"/>
</dbReference>
<dbReference type="GO" id="GO:0008253">
    <property type="term" value="F:5'-nucleotidase activity"/>
    <property type="evidence" value="ECO:0007669"/>
    <property type="project" value="UniProtKB-EC"/>
</dbReference>
<evidence type="ECO:0000313" key="6">
    <source>
        <dbReference type="EMBL" id="KAJ8948435.1"/>
    </source>
</evidence>
<dbReference type="PANTHER" id="PTHR11575">
    <property type="entry name" value="5'-NUCLEOTIDASE-RELATED"/>
    <property type="match status" value="1"/>
</dbReference>
<evidence type="ECO:0000259" key="5">
    <source>
        <dbReference type="Pfam" id="PF02872"/>
    </source>
</evidence>
<dbReference type="Pfam" id="PF02872">
    <property type="entry name" value="5_nucleotid_C"/>
    <property type="match status" value="1"/>
</dbReference>
<dbReference type="EC" id="3.1.3.5" evidence="3"/>
<keyword evidence="4" id="KW-0378">Hydrolase</keyword>
<comment type="similarity">
    <text evidence="2 4">Belongs to the 5'-nucleotidase family.</text>
</comment>
<dbReference type="EMBL" id="JAPWTK010000136">
    <property type="protein sequence ID" value="KAJ8948435.1"/>
    <property type="molecule type" value="Genomic_DNA"/>
</dbReference>
<accession>A0AAV8YD18</accession>
<organism evidence="6 7">
    <name type="scientific">Aromia moschata</name>
    <dbReference type="NCBI Taxonomy" id="1265417"/>
    <lineage>
        <taxon>Eukaryota</taxon>
        <taxon>Metazoa</taxon>
        <taxon>Ecdysozoa</taxon>
        <taxon>Arthropoda</taxon>
        <taxon>Hexapoda</taxon>
        <taxon>Insecta</taxon>
        <taxon>Pterygota</taxon>
        <taxon>Neoptera</taxon>
        <taxon>Endopterygota</taxon>
        <taxon>Coleoptera</taxon>
        <taxon>Polyphaga</taxon>
        <taxon>Cucujiformia</taxon>
        <taxon>Chrysomeloidea</taxon>
        <taxon>Cerambycidae</taxon>
        <taxon>Cerambycinae</taxon>
        <taxon>Callichromatini</taxon>
        <taxon>Aromia</taxon>
    </lineage>
</organism>
<comment type="catalytic activity">
    <reaction evidence="1">
        <text>a ribonucleoside 5'-phosphate + H2O = a ribonucleoside + phosphate</text>
        <dbReference type="Rhea" id="RHEA:12484"/>
        <dbReference type="ChEBI" id="CHEBI:15377"/>
        <dbReference type="ChEBI" id="CHEBI:18254"/>
        <dbReference type="ChEBI" id="CHEBI:43474"/>
        <dbReference type="ChEBI" id="CHEBI:58043"/>
        <dbReference type="EC" id="3.1.3.5"/>
    </reaction>
</comment>
<proteinExistence type="inferred from homology"/>
<evidence type="ECO:0000256" key="1">
    <source>
        <dbReference type="ARBA" id="ARBA00000815"/>
    </source>
</evidence>
<dbReference type="GO" id="GO:0005886">
    <property type="term" value="C:plasma membrane"/>
    <property type="evidence" value="ECO:0007669"/>
    <property type="project" value="TreeGrafter"/>
</dbReference>
<dbReference type="SUPFAM" id="SSF56300">
    <property type="entry name" value="Metallo-dependent phosphatases"/>
    <property type="match status" value="1"/>
</dbReference>
<dbReference type="InterPro" id="IPR006179">
    <property type="entry name" value="5_nucleotidase/apyrase"/>
</dbReference>
<feature type="domain" description="5'-Nucleotidase C-terminal" evidence="5">
    <location>
        <begin position="114"/>
        <end position="284"/>
    </location>
</feature>
<comment type="caution">
    <text evidence="6">The sequence shown here is derived from an EMBL/GenBank/DDBJ whole genome shotgun (WGS) entry which is preliminary data.</text>
</comment>
<dbReference type="Gene3D" id="3.60.21.10">
    <property type="match status" value="1"/>
</dbReference>
<name>A0AAV8YD18_9CUCU</name>